<dbReference type="InterPro" id="IPR026487">
    <property type="entry name" value="CHP04141"/>
</dbReference>
<name>A0AAW4HZ10_BACTU</name>
<comment type="caution">
    <text evidence="1">The sequence shown here is derived from an EMBL/GenBank/DDBJ whole genome shotgun (WGS) entry which is preliminary data.</text>
</comment>
<accession>A0AAW4HZ10</accession>
<reference evidence="1" key="1">
    <citation type="submission" date="2019-07" db="EMBL/GenBank/DDBJ databases">
        <authorList>
            <person name="Lazarte J.N."/>
            <person name="Poliero A."/>
            <person name="Beron C."/>
        </authorList>
    </citation>
    <scope>NUCLEOTIDE SEQUENCE</scope>
    <source>
        <strain evidence="1">FCC7</strain>
    </source>
</reference>
<proteinExistence type="predicted"/>
<dbReference type="Proteomes" id="UP000775627">
    <property type="component" value="Unassembled WGS sequence"/>
</dbReference>
<dbReference type="EMBL" id="VIXF01000006">
    <property type="protein sequence ID" value="MBN9901378.1"/>
    <property type="molecule type" value="Genomic_DNA"/>
</dbReference>
<sequence>MSKINLYKIDEGNHGAFLALLQDKLELIGNKELGEEQEGKFLFSLFKIEEEIDKEIGWNWILNEFEQPEAFVKTQPKAVLVIECDDKMYAVTFGNAYFWVDKFCDRNFAFEFARRMNYSEIKTTTLLSPNMQRNKNVSTYINYESLEFDSGESFAKLKAKLNLDEYNNGLIGETIEFGNSIKFDLKDSNLENVSNLVKFIKLILGQNEIYKIPVFNKVTDQELLNQLDSNLFTKIREDISFISISELDIIGVSEVFNNQDTYFQLWHGHKNKVVENLNFAEVEKFAREKQIELSTEILNIKVKSFNNGQSIRTDKIKNLIDYVDDETRCVLNKGVWYHYNDDYQKYLEESISEIEVVYNEDYDFSDLIHQEFIDEKFNEEKEDAKFVGWTEPKIKDSLKNKYYAERAFNLLREEKDDFENYDRVTNSYGGAQIELMDLYKGETMYAVKIGSASSTLCYAVDQSISSLKMYKHNTLDGMPAIKNVAVWLVLKRKPLPLNEKGQPNLNNLNMIMLKNRLDSWKKEVRLQGLNPIVYINYKL</sequence>
<evidence type="ECO:0000313" key="2">
    <source>
        <dbReference type="Proteomes" id="UP000775627"/>
    </source>
</evidence>
<reference evidence="1" key="2">
    <citation type="journal article" date="2021" name="J. Invertebr. Pathol.">
        <title>Molecular characterization of a Bacillus thuringiensis strain from Argentina, toxic against Lepidoptera and Coleoptera, based on its whole-genome and Cry protein analysis.</title>
        <authorList>
            <person name="Nicolas Lazarte J."/>
            <person name="Pia Valacco M."/>
            <person name="Moreno S."/>
            <person name="Salerno G.L."/>
            <person name="Beron C.M."/>
        </authorList>
    </citation>
    <scope>NUCLEOTIDE SEQUENCE</scope>
    <source>
        <strain evidence="1">FCC7</strain>
    </source>
</reference>
<dbReference type="RefSeq" id="WP_098595692.1">
    <property type="nucleotide sequence ID" value="NZ_CP125662.1"/>
</dbReference>
<dbReference type="Pfam" id="PF19614">
    <property type="entry name" value="DUF6119"/>
    <property type="match status" value="1"/>
</dbReference>
<protein>
    <recommendedName>
        <fullName evidence="3">Sporadically distributed protein, TIGR04141 family</fullName>
    </recommendedName>
</protein>
<evidence type="ECO:0000313" key="1">
    <source>
        <dbReference type="EMBL" id="MBN9901378.1"/>
    </source>
</evidence>
<organism evidence="1 2">
    <name type="scientific">Bacillus thuringiensis</name>
    <dbReference type="NCBI Taxonomy" id="1428"/>
    <lineage>
        <taxon>Bacteria</taxon>
        <taxon>Bacillati</taxon>
        <taxon>Bacillota</taxon>
        <taxon>Bacilli</taxon>
        <taxon>Bacillales</taxon>
        <taxon>Bacillaceae</taxon>
        <taxon>Bacillus</taxon>
        <taxon>Bacillus cereus group</taxon>
    </lineage>
</organism>
<dbReference type="AlphaFoldDB" id="A0AAW4HZ10"/>
<gene>
    <name evidence="1" type="ORF">FME64_29260</name>
</gene>
<dbReference type="NCBIfam" id="TIGR04141">
    <property type="entry name" value="TIGR04141 family sporadically distributed protein"/>
    <property type="match status" value="1"/>
</dbReference>
<evidence type="ECO:0008006" key="3">
    <source>
        <dbReference type="Google" id="ProtNLM"/>
    </source>
</evidence>